<accession>A0A173UES6</accession>
<dbReference type="InterPro" id="IPR011053">
    <property type="entry name" value="Single_hybrid_motif"/>
</dbReference>
<dbReference type="RefSeq" id="WP_055169556.1">
    <property type="nucleotide sequence ID" value="NZ_CYXX01000014.1"/>
</dbReference>
<dbReference type="PANTHER" id="PTHR30469:SF15">
    <property type="entry name" value="HLYD FAMILY OF SECRETION PROTEINS"/>
    <property type="match status" value="1"/>
</dbReference>
<dbReference type="Proteomes" id="UP000095453">
    <property type="component" value="Unassembled WGS sequence"/>
</dbReference>
<name>A0A173UES6_9FIRM</name>
<reference evidence="3 4" key="1">
    <citation type="submission" date="2015-09" db="EMBL/GenBank/DDBJ databases">
        <authorList>
            <consortium name="Pathogen Informatics"/>
        </authorList>
    </citation>
    <scope>NUCLEOTIDE SEQUENCE [LARGE SCALE GENOMIC DNA]</scope>
    <source>
        <strain evidence="3 4">2789STDY5608887</strain>
    </source>
</reference>
<dbReference type="GO" id="GO:0015562">
    <property type="term" value="F:efflux transmembrane transporter activity"/>
    <property type="evidence" value="ECO:0007669"/>
    <property type="project" value="TreeGrafter"/>
</dbReference>
<dbReference type="SUPFAM" id="SSF51230">
    <property type="entry name" value="Single hybrid motif"/>
    <property type="match status" value="1"/>
</dbReference>
<keyword evidence="1" id="KW-0175">Coiled coil</keyword>
<organism evidence="3 4">
    <name type="scientific">Roseburia inulinivorans</name>
    <dbReference type="NCBI Taxonomy" id="360807"/>
    <lineage>
        <taxon>Bacteria</taxon>
        <taxon>Bacillati</taxon>
        <taxon>Bacillota</taxon>
        <taxon>Clostridia</taxon>
        <taxon>Lachnospirales</taxon>
        <taxon>Lachnospiraceae</taxon>
        <taxon>Roseburia</taxon>
    </lineage>
</organism>
<evidence type="ECO:0000313" key="3">
    <source>
        <dbReference type="EMBL" id="CUN13324.1"/>
    </source>
</evidence>
<keyword evidence="2" id="KW-0472">Membrane</keyword>
<proteinExistence type="predicted"/>
<keyword evidence="2" id="KW-1133">Transmembrane helix</keyword>
<feature type="transmembrane region" description="Helical" evidence="2">
    <location>
        <begin position="12"/>
        <end position="34"/>
    </location>
</feature>
<dbReference type="Gene3D" id="2.40.420.20">
    <property type="match status" value="1"/>
</dbReference>
<gene>
    <name evidence="3" type="ORF">ERS852444_02033</name>
</gene>
<dbReference type="AlphaFoldDB" id="A0A173UES6"/>
<protein>
    <submittedName>
        <fullName evidence="3">Efflux transporter, RND family, MFP subunit</fullName>
    </submittedName>
</protein>
<keyword evidence="2" id="KW-0812">Transmembrane</keyword>
<dbReference type="Gene3D" id="1.10.287.470">
    <property type="entry name" value="Helix hairpin bin"/>
    <property type="match status" value="1"/>
</dbReference>
<feature type="coiled-coil region" evidence="1">
    <location>
        <begin position="344"/>
        <end position="405"/>
    </location>
</feature>
<dbReference type="Gene3D" id="1.20.120.330">
    <property type="entry name" value="Nucleotidyltransferases domain 2"/>
    <property type="match status" value="1"/>
</dbReference>
<evidence type="ECO:0000256" key="2">
    <source>
        <dbReference type="SAM" id="Phobius"/>
    </source>
</evidence>
<dbReference type="Gene3D" id="2.40.50.100">
    <property type="match status" value="2"/>
</dbReference>
<feature type="coiled-coil region" evidence="1">
    <location>
        <begin position="101"/>
        <end position="302"/>
    </location>
</feature>
<sequence length="601" mass="64234">MTDRKDKIKNITIIFLLVMLILTFFSNTIMNYSLVEVSTQQVTSGQITSKVRGSGSVEASESYSVTIEETRKIATVNVKKDAEVATGDLLFTLEDTDSDELDAAKKSLNEAQAAYESAVLTAGITVAERQSIEAGKGSSLTQKQNEIAAANQRVKDAQAAVDAAQASVDKIKAQIDAVSNSTTDTTAEEKAVLDAEKKNSEAQDSLTSAESAYTPVKSAYDTALSGLQSAQSAYDEAVALKNEAQANYNSAEKAYNDDKTNNDKKTAWDNAKTALDASASAMNKAKRQLDTAQSTFNTCQANLNKVQGSYDSAKSAATDSKNALSNANYNLSVKKLTGTNTAEANNLQAQLNTATAALTDANSALTSATNDQKKVTDKISGEVTIASAYKTMTDLQEEVAKLQAKSIGTEITSPISGTVTDIAVTAGTTVNANDVMMTIQPENKAYVLQFSVTENQAKKVRVGDTAEILNNWYGNDVSAVVSAIRKDPQNRSNSIIICEMKGDVSVGDSYTLSIGEQSSNYDTIVPTSAIREDSNGKFILIIESKSTPLGNRYYARRVDVDVITSDDTKSAVTGALEGYEYVITTTTKPIKENEQVRLASE</sequence>
<dbReference type="PANTHER" id="PTHR30469">
    <property type="entry name" value="MULTIDRUG RESISTANCE PROTEIN MDTA"/>
    <property type="match status" value="1"/>
</dbReference>
<evidence type="ECO:0000313" key="4">
    <source>
        <dbReference type="Proteomes" id="UP000095453"/>
    </source>
</evidence>
<evidence type="ECO:0000256" key="1">
    <source>
        <dbReference type="SAM" id="Coils"/>
    </source>
</evidence>
<dbReference type="GO" id="GO:1990281">
    <property type="term" value="C:efflux pump complex"/>
    <property type="evidence" value="ECO:0007669"/>
    <property type="project" value="TreeGrafter"/>
</dbReference>
<dbReference type="EMBL" id="CYXX01000014">
    <property type="protein sequence ID" value="CUN13324.1"/>
    <property type="molecule type" value="Genomic_DNA"/>
</dbReference>